<gene>
    <name evidence="5" type="ORF">MIND_00141700</name>
</gene>
<dbReference type="SUPFAM" id="SSF88697">
    <property type="entry name" value="PUA domain-like"/>
    <property type="match status" value="1"/>
</dbReference>
<keyword evidence="6" id="KW-1185">Reference proteome</keyword>
<evidence type="ECO:0000256" key="3">
    <source>
        <dbReference type="SAM" id="MobiDB-lite"/>
    </source>
</evidence>
<evidence type="ECO:0000256" key="2">
    <source>
        <dbReference type="ARBA" id="ARBA00023242"/>
    </source>
</evidence>
<dbReference type="InterPro" id="IPR015947">
    <property type="entry name" value="PUA-like_sf"/>
</dbReference>
<dbReference type="GO" id="GO:0005634">
    <property type="term" value="C:nucleus"/>
    <property type="evidence" value="ECO:0007669"/>
    <property type="project" value="UniProtKB-SubCell"/>
</dbReference>
<reference evidence="5" key="1">
    <citation type="submission" date="2020-05" db="EMBL/GenBank/DDBJ databases">
        <title>Mycena genomes resolve the evolution of fungal bioluminescence.</title>
        <authorList>
            <person name="Tsai I.J."/>
        </authorList>
    </citation>
    <scope>NUCLEOTIDE SEQUENCE</scope>
    <source>
        <strain evidence="5">171206Taipei</strain>
    </source>
</reference>
<comment type="caution">
    <text evidence="5">The sequence shown here is derived from an EMBL/GenBank/DDBJ whole genome shotgun (WGS) entry which is preliminary data.</text>
</comment>
<dbReference type="GeneID" id="59340860"/>
<dbReference type="InterPro" id="IPR052181">
    <property type="entry name" value="5hmC_binding"/>
</dbReference>
<dbReference type="AlphaFoldDB" id="A0A8H6WGT3"/>
<dbReference type="PANTHER" id="PTHR14087">
    <property type="entry name" value="THYMOCYTE NUCLEAR PROTEIN 1"/>
    <property type="match status" value="1"/>
</dbReference>
<feature type="compositionally biased region" description="Basic residues" evidence="3">
    <location>
        <begin position="236"/>
        <end position="249"/>
    </location>
</feature>
<evidence type="ECO:0000313" key="6">
    <source>
        <dbReference type="Proteomes" id="UP000636479"/>
    </source>
</evidence>
<keyword evidence="2" id="KW-0539">Nucleus</keyword>
<dbReference type="EMBL" id="JACAZF010000001">
    <property type="protein sequence ID" value="KAF7316231.1"/>
    <property type="molecule type" value="Genomic_DNA"/>
</dbReference>
<protein>
    <submittedName>
        <fullName evidence="5">Autophagy-related protein</fullName>
    </submittedName>
</protein>
<dbReference type="InterPro" id="IPR002740">
    <property type="entry name" value="EVE_domain"/>
</dbReference>
<dbReference type="InterPro" id="IPR047197">
    <property type="entry name" value="THYN1-like_EVE"/>
</dbReference>
<dbReference type="CDD" id="cd21133">
    <property type="entry name" value="EVE"/>
    <property type="match status" value="1"/>
</dbReference>
<comment type="subcellular location">
    <subcellularLocation>
        <location evidence="1">Nucleus</location>
    </subcellularLocation>
</comment>
<evidence type="ECO:0000256" key="1">
    <source>
        <dbReference type="ARBA" id="ARBA00004123"/>
    </source>
</evidence>
<dbReference type="RefSeq" id="XP_037226254.1">
    <property type="nucleotide sequence ID" value="XM_037358344.1"/>
</dbReference>
<accession>A0A8H6WGT3</accession>
<dbReference type="PANTHER" id="PTHR14087:SF7">
    <property type="entry name" value="THYMOCYTE NUCLEAR PROTEIN 1"/>
    <property type="match status" value="1"/>
</dbReference>
<name>A0A8H6WGT3_9AGAR</name>
<dbReference type="Gene3D" id="3.10.590.10">
    <property type="entry name" value="ph1033 like domains"/>
    <property type="match status" value="1"/>
</dbReference>
<evidence type="ECO:0000313" key="5">
    <source>
        <dbReference type="EMBL" id="KAF7316231.1"/>
    </source>
</evidence>
<proteinExistence type="predicted"/>
<dbReference type="Pfam" id="PF01878">
    <property type="entry name" value="EVE"/>
    <property type="match status" value="1"/>
</dbReference>
<feature type="compositionally biased region" description="Acidic residues" evidence="3">
    <location>
        <begin position="254"/>
        <end position="268"/>
    </location>
</feature>
<dbReference type="OrthoDB" id="41445at2759"/>
<dbReference type="Proteomes" id="UP000636479">
    <property type="component" value="Unassembled WGS sequence"/>
</dbReference>
<organism evidence="5 6">
    <name type="scientific">Mycena indigotica</name>
    <dbReference type="NCBI Taxonomy" id="2126181"/>
    <lineage>
        <taxon>Eukaryota</taxon>
        <taxon>Fungi</taxon>
        <taxon>Dikarya</taxon>
        <taxon>Basidiomycota</taxon>
        <taxon>Agaricomycotina</taxon>
        <taxon>Agaricomycetes</taxon>
        <taxon>Agaricomycetidae</taxon>
        <taxon>Agaricales</taxon>
        <taxon>Marasmiineae</taxon>
        <taxon>Mycenaceae</taxon>
        <taxon>Mycena</taxon>
    </lineage>
</organism>
<feature type="domain" description="EVE" evidence="4">
    <location>
        <begin position="8"/>
        <end position="202"/>
    </location>
</feature>
<evidence type="ECO:0000259" key="4">
    <source>
        <dbReference type="Pfam" id="PF01878"/>
    </source>
</evidence>
<feature type="region of interest" description="Disordered" evidence="3">
    <location>
        <begin position="208"/>
        <end position="297"/>
    </location>
</feature>
<sequence length="297" mass="33540">MDGETTPKYWLLKAEPDSRVVKGKDVKFSVDDFETVGTSPWEGVRNFEARNLMKEMQPKEKAQKHCSITRIARIQVYDRLAGASDEGLTFCTQGIAAFAEVAKAAYPDHTAWDSEHPYFDAKSKQEDPKWFMVDLAFVSRTKHFVPLALLRYIADSSADSPPEELDYLGEAGVAAIKNMDLVTRGRLSIQRVSPDAWDAIEQLADNGGWDELDLSPKKKTTAKKAPAERTISAHPRAAKQKPKPRKKKAKGSDSEDDFDEDDEWSEEEVISKTTSSRRKRKAEDYQELPATRRRTKA</sequence>